<dbReference type="AlphaFoldDB" id="A0A3B3XRC1"/>
<evidence type="ECO:0000259" key="1">
    <source>
        <dbReference type="Pfam" id="PF01835"/>
    </source>
</evidence>
<dbReference type="Ensembl" id="ENSPMET00000026375.1">
    <property type="protein sequence ID" value="ENSPMEP00000017503.1"/>
    <property type="gene ID" value="ENSPMEG00000020391.1"/>
</dbReference>
<dbReference type="Pfam" id="PF01835">
    <property type="entry name" value="MG2"/>
    <property type="match status" value="1"/>
</dbReference>
<dbReference type="GO" id="GO:0004866">
    <property type="term" value="F:endopeptidase inhibitor activity"/>
    <property type="evidence" value="ECO:0007669"/>
    <property type="project" value="InterPro"/>
</dbReference>
<dbReference type="InterPro" id="IPR002890">
    <property type="entry name" value="MG2"/>
</dbReference>
<feature type="domain" description="Macroglobulin" evidence="1">
    <location>
        <begin position="119"/>
        <end position="204"/>
    </location>
</feature>
<organism evidence="2 3">
    <name type="scientific">Poecilia mexicana</name>
    <dbReference type="NCBI Taxonomy" id="48701"/>
    <lineage>
        <taxon>Eukaryota</taxon>
        <taxon>Metazoa</taxon>
        <taxon>Chordata</taxon>
        <taxon>Craniata</taxon>
        <taxon>Vertebrata</taxon>
        <taxon>Euteleostomi</taxon>
        <taxon>Actinopterygii</taxon>
        <taxon>Neopterygii</taxon>
        <taxon>Teleostei</taxon>
        <taxon>Neoteleostei</taxon>
        <taxon>Acanthomorphata</taxon>
        <taxon>Ovalentaria</taxon>
        <taxon>Atherinomorphae</taxon>
        <taxon>Cyprinodontiformes</taxon>
        <taxon>Poeciliidae</taxon>
        <taxon>Poeciliinae</taxon>
        <taxon>Poecilia</taxon>
    </lineage>
</organism>
<sequence length="344" mass="39267">PCFYLDSSSAVVYLLMVGHSLHYMVTMPAILEAGAQTKLCASLMEPNETLTMTVTLTSQEETTILHEKTSGDEFLECIQFQVPSVENEEVTKFEVEVRGKTFYSKEVRKVQIKAYQPLTFIQTDKPIYLPGQTGNWNICPFFVQQYKIIELEDPNNNRIGQWLNETSSSKILQLSYNLNSEAREGTYRVSVTVHTNKIQHYFRVEKYVLPKFSITMDAKDEVSIGETGCAMQSVILRSLFQRNVKVDKTGCAMFEFNMSSFTKIDKKILYDRLDVSATMEEEGTGKSCLHTITISYVIGKLAFVDPPKIYDQGSNLEGKVRMIKSYQKVFVPLHIFCFFVTLLL</sequence>
<reference evidence="2" key="2">
    <citation type="submission" date="2025-09" db="UniProtKB">
        <authorList>
            <consortium name="Ensembl"/>
        </authorList>
    </citation>
    <scope>IDENTIFICATION</scope>
</reference>
<dbReference type="PANTHER" id="PTHR11412:SF150">
    <property type="entry name" value="ALPHA-2-MACROGLOBULIN-RELATED"/>
    <property type="match status" value="1"/>
</dbReference>
<reference evidence="2" key="1">
    <citation type="submission" date="2025-08" db="UniProtKB">
        <authorList>
            <consortium name="Ensembl"/>
        </authorList>
    </citation>
    <scope>IDENTIFICATION</scope>
</reference>
<evidence type="ECO:0000313" key="2">
    <source>
        <dbReference type="Ensembl" id="ENSPMEP00000017503.1"/>
    </source>
</evidence>
<protein>
    <recommendedName>
        <fullName evidence="1">Macroglobulin domain-containing protein</fullName>
    </recommendedName>
</protein>
<dbReference type="Proteomes" id="UP000261480">
    <property type="component" value="Unplaced"/>
</dbReference>
<dbReference type="Gene3D" id="2.60.40.1940">
    <property type="match status" value="1"/>
</dbReference>
<accession>A0A3B3XRC1</accession>
<proteinExistence type="predicted"/>
<dbReference type="PANTHER" id="PTHR11412">
    <property type="entry name" value="MACROGLOBULIN / COMPLEMENT"/>
    <property type="match status" value="1"/>
</dbReference>
<dbReference type="InterPro" id="IPR050473">
    <property type="entry name" value="A2M/Complement_sys"/>
</dbReference>
<dbReference type="Gene3D" id="2.60.40.1930">
    <property type="match status" value="2"/>
</dbReference>
<name>A0A3B3XRC1_9TELE</name>
<evidence type="ECO:0000313" key="3">
    <source>
        <dbReference type="Proteomes" id="UP000261480"/>
    </source>
</evidence>
<keyword evidence="3" id="KW-1185">Reference proteome</keyword>